<evidence type="ECO:0000259" key="9">
    <source>
        <dbReference type="PROSITE" id="PS00651"/>
    </source>
</evidence>
<comment type="function">
    <text evidence="7">Binds to the 23S rRNA.</text>
</comment>
<dbReference type="Gene3D" id="3.10.430.100">
    <property type="entry name" value="Ribosomal protein L9, C-terminal domain"/>
    <property type="match status" value="1"/>
</dbReference>
<dbReference type="GO" id="GO:0006412">
    <property type="term" value="P:translation"/>
    <property type="evidence" value="ECO:0007669"/>
    <property type="project" value="UniProtKB-UniRule"/>
</dbReference>
<dbReference type="InterPro" id="IPR000244">
    <property type="entry name" value="Ribosomal_bL9"/>
</dbReference>
<keyword evidence="11" id="KW-1185">Reference proteome</keyword>
<organism evidence="10 11">
    <name type="scientific">Helicobacter macacae MIT 99-5501</name>
    <dbReference type="NCBI Taxonomy" id="1357400"/>
    <lineage>
        <taxon>Bacteria</taxon>
        <taxon>Pseudomonadati</taxon>
        <taxon>Campylobacterota</taxon>
        <taxon>Epsilonproteobacteria</taxon>
        <taxon>Campylobacterales</taxon>
        <taxon>Helicobacteraceae</taxon>
        <taxon>Helicobacter</taxon>
    </lineage>
</organism>
<evidence type="ECO:0000256" key="3">
    <source>
        <dbReference type="ARBA" id="ARBA00022884"/>
    </source>
</evidence>
<dbReference type="GO" id="GO:0019843">
    <property type="term" value="F:rRNA binding"/>
    <property type="evidence" value="ECO:0007669"/>
    <property type="project" value="UniProtKB-UniRule"/>
</dbReference>
<dbReference type="PATRIC" id="fig|1357400.3.peg.887"/>
<keyword evidence="3 7" id="KW-0694">RNA-binding</keyword>
<dbReference type="HAMAP" id="MF_00503">
    <property type="entry name" value="Ribosomal_bL9"/>
    <property type="match status" value="1"/>
</dbReference>
<keyword evidence="2 7" id="KW-0699">rRNA-binding</keyword>
<dbReference type="SUPFAM" id="SSF55653">
    <property type="entry name" value="Ribosomal protein L9 C-domain"/>
    <property type="match status" value="1"/>
</dbReference>
<keyword evidence="5 7" id="KW-0687">Ribonucleoprotein</keyword>
<dbReference type="STRING" id="1357400.HMPREF2086_00648"/>
<dbReference type="HOGENOM" id="CLU_078938_3_0_7"/>
<dbReference type="Pfam" id="PF01281">
    <property type="entry name" value="Ribosomal_L9_N"/>
    <property type="match status" value="1"/>
</dbReference>
<sequence>MKILLLEDIKGLGKKGEIHEVKDGYGQNFLIAKGKAKPATNEVINKYKAEQKNLAEAKALESAERKQLANALEEVKLTIAKKANNGALFGSITKDEIAQTLAKQHRIEIDKKHIEIKNPLKQVGDFVVEVKLGEGVNAKLKLQIIEQ</sequence>
<dbReference type="NCBIfam" id="TIGR00158">
    <property type="entry name" value="L9"/>
    <property type="match status" value="1"/>
</dbReference>
<dbReference type="Pfam" id="PF03948">
    <property type="entry name" value="Ribosomal_L9_C"/>
    <property type="match status" value="1"/>
</dbReference>
<dbReference type="PANTHER" id="PTHR21368">
    <property type="entry name" value="50S RIBOSOMAL PROTEIN L9"/>
    <property type="match status" value="1"/>
</dbReference>
<evidence type="ECO:0000256" key="7">
    <source>
        <dbReference type="HAMAP-Rule" id="MF_00503"/>
    </source>
</evidence>
<keyword evidence="4 7" id="KW-0689">Ribosomal protein</keyword>
<proteinExistence type="inferred from homology"/>
<evidence type="ECO:0000313" key="11">
    <source>
        <dbReference type="Proteomes" id="UP000018731"/>
    </source>
</evidence>
<protein>
    <recommendedName>
        <fullName evidence="6 7">Large ribosomal subunit protein bL9</fullName>
    </recommendedName>
</protein>
<dbReference type="InterPro" id="IPR020594">
    <property type="entry name" value="Ribosomal_bL9_bac/chp"/>
</dbReference>
<accession>V8C9Y7</accession>
<dbReference type="GO" id="GO:0005840">
    <property type="term" value="C:ribosome"/>
    <property type="evidence" value="ECO:0007669"/>
    <property type="project" value="UniProtKB-KW"/>
</dbReference>
<dbReference type="InterPro" id="IPR036791">
    <property type="entry name" value="Ribosomal_bL9_C_sf"/>
</dbReference>
<dbReference type="GO" id="GO:0003735">
    <property type="term" value="F:structural constituent of ribosome"/>
    <property type="evidence" value="ECO:0007669"/>
    <property type="project" value="InterPro"/>
</dbReference>
<dbReference type="RefSeq" id="WP_023927373.1">
    <property type="nucleotide sequence ID" value="NZ_KI669454.1"/>
</dbReference>
<dbReference type="InterPro" id="IPR036935">
    <property type="entry name" value="Ribosomal_bL9_N_sf"/>
</dbReference>
<evidence type="ECO:0000256" key="4">
    <source>
        <dbReference type="ARBA" id="ARBA00022980"/>
    </source>
</evidence>
<evidence type="ECO:0000256" key="1">
    <source>
        <dbReference type="ARBA" id="ARBA00010605"/>
    </source>
</evidence>
<comment type="caution">
    <text evidence="10">The sequence shown here is derived from an EMBL/GenBank/DDBJ whole genome shotgun (WGS) entry which is preliminary data.</text>
</comment>
<dbReference type="SUPFAM" id="SSF55658">
    <property type="entry name" value="L9 N-domain-like"/>
    <property type="match status" value="1"/>
</dbReference>
<evidence type="ECO:0000256" key="2">
    <source>
        <dbReference type="ARBA" id="ARBA00022730"/>
    </source>
</evidence>
<feature type="domain" description="Ribosomal protein L9" evidence="9">
    <location>
        <begin position="13"/>
        <end position="40"/>
    </location>
</feature>
<dbReference type="InterPro" id="IPR020070">
    <property type="entry name" value="Ribosomal_bL9_N"/>
</dbReference>
<dbReference type="GO" id="GO:1990904">
    <property type="term" value="C:ribonucleoprotein complex"/>
    <property type="evidence" value="ECO:0007669"/>
    <property type="project" value="UniProtKB-KW"/>
</dbReference>
<dbReference type="Gene3D" id="3.40.5.10">
    <property type="entry name" value="Ribosomal protein L9, N-terminal domain"/>
    <property type="match status" value="1"/>
</dbReference>
<dbReference type="Proteomes" id="UP000018731">
    <property type="component" value="Unassembled WGS sequence"/>
</dbReference>
<evidence type="ECO:0000256" key="5">
    <source>
        <dbReference type="ARBA" id="ARBA00023274"/>
    </source>
</evidence>
<keyword evidence="8" id="KW-0175">Coiled coil</keyword>
<reference evidence="10 11" key="1">
    <citation type="journal article" date="2014" name="Genome Announc.">
        <title>Draft genome sequences of six enterohepatic helicobacter species isolated from humans and one from rhesus macaques.</title>
        <authorList>
            <person name="Shen Z."/>
            <person name="Sheh A."/>
            <person name="Young S.K."/>
            <person name="Abouelliel A."/>
            <person name="Ward D.V."/>
            <person name="Earl A.M."/>
            <person name="Fox J.G."/>
        </authorList>
    </citation>
    <scope>NUCLEOTIDE SEQUENCE [LARGE SCALE GENOMIC DNA]</scope>
    <source>
        <strain evidence="10 11">MIT 99-5501</strain>
    </source>
</reference>
<comment type="similarity">
    <text evidence="1 7">Belongs to the bacterial ribosomal protein bL9 family.</text>
</comment>
<evidence type="ECO:0000256" key="6">
    <source>
        <dbReference type="ARBA" id="ARBA00035292"/>
    </source>
</evidence>
<dbReference type="OrthoDB" id="9788336at2"/>
<evidence type="ECO:0000313" key="10">
    <source>
        <dbReference type="EMBL" id="ETD23902.1"/>
    </source>
</evidence>
<dbReference type="EMBL" id="AZJI01000004">
    <property type="protein sequence ID" value="ETD23902.1"/>
    <property type="molecule type" value="Genomic_DNA"/>
</dbReference>
<dbReference type="eggNOG" id="COG0359">
    <property type="taxonomic scope" value="Bacteria"/>
</dbReference>
<dbReference type="InterPro" id="IPR020069">
    <property type="entry name" value="Ribosomal_bL9_C"/>
</dbReference>
<gene>
    <name evidence="7" type="primary">rplI</name>
    <name evidence="10" type="ORF">HMPREF2086_00648</name>
</gene>
<dbReference type="InterPro" id="IPR009027">
    <property type="entry name" value="Ribosomal_bL9/RNase_H1_N"/>
</dbReference>
<dbReference type="FunFam" id="3.40.5.10:FF:000002">
    <property type="entry name" value="50S ribosomal protein L9"/>
    <property type="match status" value="1"/>
</dbReference>
<dbReference type="AlphaFoldDB" id="V8C9Y7"/>
<name>V8C9Y7_9HELI</name>
<evidence type="ECO:0000256" key="8">
    <source>
        <dbReference type="SAM" id="Coils"/>
    </source>
</evidence>
<feature type="coiled-coil region" evidence="8">
    <location>
        <begin position="54"/>
        <end position="85"/>
    </location>
</feature>
<dbReference type="PROSITE" id="PS00651">
    <property type="entry name" value="RIBOSOMAL_L9"/>
    <property type="match status" value="1"/>
</dbReference>